<dbReference type="PANTHER" id="PTHR47331">
    <property type="entry name" value="PHD-TYPE DOMAIN-CONTAINING PROTEIN"/>
    <property type="match status" value="1"/>
</dbReference>
<dbReference type="AlphaFoldDB" id="A0A0B1S385"/>
<reference evidence="1 2" key="1">
    <citation type="submission" date="2014-03" db="EMBL/GenBank/DDBJ databases">
        <title>Draft genome of the hookworm Oesophagostomum dentatum.</title>
        <authorList>
            <person name="Mitreva M."/>
        </authorList>
    </citation>
    <scope>NUCLEOTIDE SEQUENCE [LARGE SCALE GENOMIC DNA]</scope>
    <source>
        <strain evidence="1 2">OD-Hann</strain>
    </source>
</reference>
<accession>A0A0B1S385</accession>
<sequence length="151" mass="17421">MNLRDYLSNCDEVNERIENVDRAGETTTKVLGIRWNATDDTIFFVCNEKTFSKVSKRTVLSQINGYCYDPLGLLTPLMTRAKVFLQDLHKHKYGWDEVLSEGDQGTWKNIKTISARLPKPCQEGSLTIQMRNTRFPSLWTAPNEHMLVAYM</sequence>
<protein>
    <submittedName>
        <fullName evidence="1">Uncharacterized protein</fullName>
    </submittedName>
</protein>
<dbReference type="Pfam" id="PF05380">
    <property type="entry name" value="Peptidase_A17"/>
    <property type="match status" value="1"/>
</dbReference>
<keyword evidence="2" id="KW-1185">Reference proteome</keyword>
<proteinExistence type="predicted"/>
<evidence type="ECO:0000313" key="2">
    <source>
        <dbReference type="Proteomes" id="UP000053660"/>
    </source>
</evidence>
<dbReference type="OrthoDB" id="5920525at2759"/>
<dbReference type="InterPro" id="IPR008042">
    <property type="entry name" value="Retrotrans_Pao"/>
</dbReference>
<dbReference type="EMBL" id="KN610261">
    <property type="protein sequence ID" value="KHJ77947.1"/>
    <property type="molecule type" value="Genomic_DNA"/>
</dbReference>
<evidence type="ECO:0000313" key="1">
    <source>
        <dbReference type="EMBL" id="KHJ77947.1"/>
    </source>
</evidence>
<dbReference type="Proteomes" id="UP000053660">
    <property type="component" value="Unassembled WGS sequence"/>
</dbReference>
<name>A0A0B1S385_OESDE</name>
<gene>
    <name evidence="1" type="ORF">OESDEN_22433</name>
</gene>
<organism evidence="1 2">
    <name type="scientific">Oesophagostomum dentatum</name>
    <name type="common">Nodular worm</name>
    <dbReference type="NCBI Taxonomy" id="61180"/>
    <lineage>
        <taxon>Eukaryota</taxon>
        <taxon>Metazoa</taxon>
        <taxon>Ecdysozoa</taxon>
        <taxon>Nematoda</taxon>
        <taxon>Chromadorea</taxon>
        <taxon>Rhabditida</taxon>
        <taxon>Rhabditina</taxon>
        <taxon>Rhabditomorpha</taxon>
        <taxon>Strongyloidea</taxon>
        <taxon>Strongylidae</taxon>
        <taxon>Oesophagostomum</taxon>
    </lineage>
</organism>